<keyword evidence="13" id="KW-0460">Magnesium</keyword>
<dbReference type="NCBIfam" id="TIGR01085">
    <property type="entry name" value="murE"/>
    <property type="match status" value="1"/>
</dbReference>
<keyword evidence="13" id="KW-0963">Cytoplasm</keyword>
<keyword evidence="5 13" id="KW-0131">Cell cycle</keyword>
<accession>A0A532V7M2</accession>
<evidence type="ECO:0000313" key="19">
    <source>
        <dbReference type="Proteomes" id="UP000317778"/>
    </source>
</evidence>
<dbReference type="SUPFAM" id="SSF63418">
    <property type="entry name" value="MurE/MurF N-terminal domain"/>
    <property type="match status" value="1"/>
</dbReference>
<dbReference type="EC" id="6.3.2.13" evidence="8 13"/>
<feature type="domain" description="Mur ligase central" evidence="17">
    <location>
        <begin position="108"/>
        <end position="310"/>
    </location>
</feature>
<gene>
    <name evidence="13" type="primary">murE</name>
    <name evidence="18" type="ORF">CEE36_05415</name>
</gene>
<dbReference type="Pfam" id="PF01225">
    <property type="entry name" value="Mur_ligase"/>
    <property type="match status" value="1"/>
</dbReference>
<dbReference type="Gene3D" id="3.40.1190.10">
    <property type="entry name" value="Mur-like, catalytic domain"/>
    <property type="match status" value="1"/>
</dbReference>
<comment type="similarity">
    <text evidence="1 13">Belongs to the MurCDEF family. MurE subfamily.</text>
</comment>
<feature type="binding site" evidence="13">
    <location>
        <position position="381"/>
    </location>
    <ligand>
        <name>meso-2,6-diaminopimelate</name>
        <dbReference type="ChEBI" id="CHEBI:57791"/>
    </ligand>
</feature>
<dbReference type="SUPFAM" id="SSF53623">
    <property type="entry name" value="MurD-like peptide ligases, catalytic domain"/>
    <property type="match status" value="1"/>
</dbReference>
<evidence type="ECO:0000256" key="8">
    <source>
        <dbReference type="ARBA" id="ARBA00066633"/>
    </source>
</evidence>
<dbReference type="SUPFAM" id="SSF53244">
    <property type="entry name" value="MurD-like peptide ligases, peptide-binding domain"/>
    <property type="match status" value="1"/>
</dbReference>
<feature type="domain" description="Mur ligase N-terminal catalytic" evidence="15">
    <location>
        <begin position="22"/>
        <end position="90"/>
    </location>
</feature>
<evidence type="ECO:0000256" key="5">
    <source>
        <dbReference type="ARBA" id="ARBA00023306"/>
    </source>
</evidence>
<comment type="PTM">
    <text evidence="13">Carboxylation is probably crucial for Mg(2+) binding and, consequently, for the gamma-phosphate positioning of ATP.</text>
</comment>
<dbReference type="Gene3D" id="3.40.1390.10">
    <property type="entry name" value="MurE/MurF, N-terminal domain"/>
    <property type="match status" value="1"/>
</dbReference>
<feature type="binding site" evidence="13">
    <location>
        <position position="459"/>
    </location>
    <ligand>
        <name>meso-2,6-diaminopimelate</name>
        <dbReference type="ChEBI" id="CHEBI:57791"/>
    </ligand>
</feature>
<dbReference type="GO" id="GO:0051301">
    <property type="term" value="P:cell division"/>
    <property type="evidence" value="ECO:0007669"/>
    <property type="project" value="UniProtKB-KW"/>
</dbReference>
<dbReference type="InterPro" id="IPR013221">
    <property type="entry name" value="Mur_ligase_cen"/>
</dbReference>
<evidence type="ECO:0000256" key="3">
    <source>
        <dbReference type="ARBA" id="ARBA00022960"/>
    </source>
</evidence>
<keyword evidence="13 18" id="KW-0436">Ligase</keyword>
<comment type="caution">
    <text evidence="13">Lacks conserved residue(s) required for the propagation of feature annotation.</text>
</comment>
<dbReference type="Pfam" id="PF08245">
    <property type="entry name" value="Mur_ligase_M"/>
    <property type="match status" value="1"/>
</dbReference>
<dbReference type="Gene3D" id="3.90.190.20">
    <property type="entry name" value="Mur ligase, C-terminal domain"/>
    <property type="match status" value="1"/>
</dbReference>
<comment type="caution">
    <text evidence="18">The sequence shown here is derived from an EMBL/GenBank/DDBJ whole genome shotgun (WGS) entry which is preliminary data.</text>
</comment>
<dbReference type="GO" id="GO:0008360">
    <property type="term" value="P:regulation of cell shape"/>
    <property type="evidence" value="ECO:0007669"/>
    <property type="project" value="UniProtKB-KW"/>
</dbReference>
<evidence type="ECO:0000256" key="4">
    <source>
        <dbReference type="ARBA" id="ARBA00022984"/>
    </source>
</evidence>
<feature type="binding site" evidence="13">
    <location>
        <position position="30"/>
    </location>
    <ligand>
        <name>UDP-N-acetyl-alpha-D-muramoyl-L-alanyl-D-glutamate</name>
        <dbReference type="ChEBI" id="CHEBI:83900"/>
    </ligand>
</feature>
<evidence type="ECO:0000313" key="18">
    <source>
        <dbReference type="EMBL" id="TKJ43188.1"/>
    </source>
</evidence>
<dbReference type="PANTHER" id="PTHR23135:SF4">
    <property type="entry name" value="UDP-N-ACETYLMURAMOYL-L-ALANYL-D-GLUTAMATE--2,6-DIAMINOPIMELATE LIGASE MURE HOMOLOG, CHLOROPLASTIC"/>
    <property type="match status" value="1"/>
</dbReference>
<dbReference type="InterPro" id="IPR035911">
    <property type="entry name" value="MurE/MurF_N"/>
</dbReference>
<dbReference type="Proteomes" id="UP000317778">
    <property type="component" value="Unassembled WGS sequence"/>
</dbReference>
<keyword evidence="13" id="KW-0067">ATP-binding</keyword>
<name>A0A532V7M2_UNCT6</name>
<organism evidence="18 19">
    <name type="scientific">candidate division TA06 bacterium B3_TA06</name>
    <dbReference type="NCBI Taxonomy" id="2012487"/>
    <lineage>
        <taxon>Bacteria</taxon>
        <taxon>Bacteria division TA06</taxon>
    </lineage>
</organism>
<feature type="short sequence motif" description="Meso-diaminopimelate recognition motif" evidence="13">
    <location>
        <begin position="405"/>
        <end position="408"/>
    </location>
</feature>
<comment type="cofactor">
    <cofactor evidence="13">
        <name>Mg(2+)</name>
        <dbReference type="ChEBI" id="CHEBI:18420"/>
    </cofactor>
</comment>
<dbReference type="GO" id="GO:0005737">
    <property type="term" value="C:cytoplasm"/>
    <property type="evidence" value="ECO:0007669"/>
    <property type="project" value="UniProtKB-SubCell"/>
</dbReference>
<evidence type="ECO:0000256" key="12">
    <source>
        <dbReference type="ARBA" id="ARBA00081560"/>
    </source>
</evidence>
<evidence type="ECO:0000256" key="14">
    <source>
        <dbReference type="RuleBase" id="RU004135"/>
    </source>
</evidence>
<dbReference type="GO" id="GO:0000287">
    <property type="term" value="F:magnesium ion binding"/>
    <property type="evidence" value="ECO:0007669"/>
    <property type="project" value="UniProtKB-UniRule"/>
</dbReference>
<feature type="binding site" evidence="13">
    <location>
        <position position="455"/>
    </location>
    <ligand>
        <name>meso-2,6-diaminopimelate</name>
        <dbReference type="ChEBI" id="CHEBI:57791"/>
    </ligand>
</feature>
<dbReference type="NCBIfam" id="NF001124">
    <property type="entry name" value="PRK00139.1-2"/>
    <property type="match status" value="1"/>
</dbReference>
<dbReference type="FunFam" id="3.90.190.20:FF:000006">
    <property type="entry name" value="UDP-N-acetylmuramoyl-L-alanyl-D-glutamate--2,6-diaminopimelate ligase"/>
    <property type="match status" value="1"/>
</dbReference>
<feature type="binding site" evidence="13">
    <location>
        <begin position="110"/>
        <end position="116"/>
    </location>
    <ligand>
        <name>ATP</name>
        <dbReference type="ChEBI" id="CHEBI:30616"/>
    </ligand>
</feature>
<evidence type="ECO:0000259" key="17">
    <source>
        <dbReference type="Pfam" id="PF08245"/>
    </source>
</evidence>
<feature type="binding site" evidence="13">
    <location>
        <position position="179"/>
    </location>
    <ligand>
        <name>UDP-N-acetyl-alpha-D-muramoyl-L-alanyl-D-glutamate</name>
        <dbReference type="ChEBI" id="CHEBI:83900"/>
    </ligand>
</feature>
<dbReference type="HAMAP" id="MF_00208">
    <property type="entry name" value="MurE"/>
    <property type="match status" value="1"/>
</dbReference>
<evidence type="ECO:0000256" key="13">
    <source>
        <dbReference type="HAMAP-Rule" id="MF_00208"/>
    </source>
</evidence>
<keyword evidence="6 13" id="KW-0961">Cell wall biogenesis/degradation</keyword>
<evidence type="ECO:0000256" key="10">
    <source>
        <dbReference type="ARBA" id="ARBA00075482"/>
    </source>
</evidence>
<dbReference type="NCBIfam" id="NF001126">
    <property type="entry name" value="PRK00139.1-4"/>
    <property type="match status" value="1"/>
</dbReference>
<dbReference type="InterPro" id="IPR000713">
    <property type="entry name" value="Mur_ligase_N"/>
</dbReference>
<comment type="catalytic activity">
    <reaction evidence="7 13">
        <text>UDP-N-acetyl-alpha-D-muramoyl-L-alanyl-D-glutamate + meso-2,6-diaminopimelate + ATP = UDP-N-acetyl-alpha-D-muramoyl-L-alanyl-gamma-D-glutamyl-meso-2,6-diaminopimelate + ADP + phosphate + H(+)</text>
        <dbReference type="Rhea" id="RHEA:23676"/>
        <dbReference type="ChEBI" id="CHEBI:15378"/>
        <dbReference type="ChEBI" id="CHEBI:30616"/>
        <dbReference type="ChEBI" id="CHEBI:43474"/>
        <dbReference type="ChEBI" id="CHEBI:57791"/>
        <dbReference type="ChEBI" id="CHEBI:83900"/>
        <dbReference type="ChEBI" id="CHEBI:83905"/>
        <dbReference type="ChEBI" id="CHEBI:456216"/>
        <dbReference type="EC" id="6.3.2.13"/>
    </reaction>
</comment>
<protein>
    <recommendedName>
        <fullName evidence="9 13">UDP-N-acetylmuramoyl-L-alanyl-D-glutamate--2,6-diaminopimelate ligase</fullName>
        <ecNumber evidence="8 13">6.3.2.13</ecNumber>
    </recommendedName>
    <alternativeName>
        <fullName evidence="10 13">Meso-A2pm-adding enzyme</fullName>
    </alternativeName>
    <alternativeName>
        <fullName evidence="11 13">Meso-diaminopimelate-adding enzyme</fullName>
    </alternativeName>
    <alternativeName>
        <fullName evidence="12 13">UDP-MurNAc-L-Ala-D-Glu:meso-diaminopimelate ligase</fullName>
    </alternativeName>
    <alternativeName>
        <fullName evidence="13">UDP-MurNAc-tripeptide synthetase</fullName>
    </alternativeName>
    <alternativeName>
        <fullName evidence="13">UDP-N-acetylmuramyl-tripeptide synthetase</fullName>
    </alternativeName>
</protein>
<dbReference type="InterPro" id="IPR004101">
    <property type="entry name" value="Mur_ligase_C"/>
</dbReference>
<feature type="modified residue" description="N6-carboxylysine" evidence="13">
    <location>
        <position position="219"/>
    </location>
</feature>
<dbReference type="AlphaFoldDB" id="A0A532V7M2"/>
<proteinExistence type="inferred from homology"/>
<dbReference type="GO" id="GO:0009252">
    <property type="term" value="P:peptidoglycan biosynthetic process"/>
    <property type="evidence" value="ECO:0007669"/>
    <property type="project" value="UniProtKB-UniRule"/>
</dbReference>
<evidence type="ECO:0000256" key="7">
    <source>
        <dbReference type="ARBA" id="ARBA00050251"/>
    </source>
</evidence>
<dbReference type="EMBL" id="NJBO01000006">
    <property type="protein sequence ID" value="TKJ43188.1"/>
    <property type="molecule type" value="Genomic_DNA"/>
</dbReference>
<dbReference type="InterPro" id="IPR005761">
    <property type="entry name" value="UDP-N-AcMur-Glu-dNH2Pim_ligase"/>
</dbReference>
<evidence type="ECO:0000256" key="1">
    <source>
        <dbReference type="ARBA" id="ARBA00005898"/>
    </source>
</evidence>
<evidence type="ECO:0000259" key="15">
    <source>
        <dbReference type="Pfam" id="PF01225"/>
    </source>
</evidence>
<evidence type="ECO:0000256" key="2">
    <source>
        <dbReference type="ARBA" id="ARBA00022618"/>
    </source>
</evidence>
<evidence type="ECO:0000256" key="9">
    <source>
        <dbReference type="ARBA" id="ARBA00072883"/>
    </source>
</evidence>
<keyword evidence="3 13" id="KW-0133">Cell shape</keyword>
<evidence type="ECO:0000259" key="16">
    <source>
        <dbReference type="Pfam" id="PF02875"/>
    </source>
</evidence>
<feature type="binding site" evidence="13">
    <location>
        <begin position="405"/>
        <end position="408"/>
    </location>
    <ligand>
        <name>meso-2,6-diaminopimelate</name>
        <dbReference type="ChEBI" id="CHEBI:57791"/>
    </ligand>
</feature>
<dbReference type="GO" id="GO:0005524">
    <property type="term" value="F:ATP binding"/>
    <property type="evidence" value="ECO:0007669"/>
    <property type="project" value="UniProtKB-UniRule"/>
</dbReference>
<dbReference type="InterPro" id="IPR036615">
    <property type="entry name" value="Mur_ligase_C_dom_sf"/>
</dbReference>
<comment type="function">
    <text evidence="13">Catalyzes the addition of meso-diaminopimelic acid to the nucleotide precursor UDP-N-acetylmuramoyl-L-alanyl-D-glutamate (UMAG) in the biosynthesis of bacterial cell-wall peptidoglycan.</text>
</comment>
<dbReference type="PANTHER" id="PTHR23135">
    <property type="entry name" value="MUR LIGASE FAMILY MEMBER"/>
    <property type="match status" value="1"/>
</dbReference>
<dbReference type="Pfam" id="PF02875">
    <property type="entry name" value="Mur_ligase_C"/>
    <property type="match status" value="1"/>
</dbReference>
<comment type="subcellular location">
    <subcellularLocation>
        <location evidence="13 14">Cytoplasm</location>
    </subcellularLocation>
</comment>
<evidence type="ECO:0000256" key="6">
    <source>
        <dbReference type="ARBA" id="ARBA00023316"/>
    </source>
</evidence>
<sequence length="485" mass="53266">MKLADLIKDCKDVKLHGSGEAEITSVAYDSRRVEENSLYVAIPGARFDGRRFAQDALARGAAALAAESLQGLPESIPLIQVPKARRFLAETSARITGYPDREMTVIGVTGTNGKTTVTYLAESILKAAGQKTAVIGTTGFYDGDRWEKLSHTTPESTDLWQMLKQVKDAGCEAVAMEISSHAIAFERVGGLDTDVAIFTNLSQDHLDFHKDMEDYKETKFRLFEEMKRDALAVVNTDDPAGRELLERLGDRKKLSYSCESREADLWVEIEEASLEGSAVILHHRGLALPLFLQLPGLHNVSNVAAAAAAALNLGVEPEHLRGGAWALRSVPGRMEPVPNDKGFFIFIDYAHTPDALKHLIHAARSLAKGRVITIFGCGGDRDRSKRPKMGRIASELSDYVFITSDNPRTEEPQAIIQDILVGVKTDAKQVIVDRREAIFEAVKLLKPGDVLLVAGKGHEDYQILGTEKIHFDDREVLKEALDALA</sequence>
<feature type="domain" description="Mur ligase C-terminal" evidence="16">
    <location>
        <begin position="332"/>
        <end position="457"/>
    </location>
</feature>
<dbReference type="InterPro" id="IPR036565">
    <property type="entry name" value="Mur-like_cat_sf"/>
</dbReference>
<keyword evidence="4 13" id="KW-0573">Peptidoglycan synthesis</keyword>
<reference evidence="18 19" key="1">
    <citation type="submission" date="2017-06" db="EMBL/GenBank/DDBJ databases">
        <title>Novel microbial phyla capable of carbon fixation and sulfur reduction in deep-sea sediments.</title>
        <authorList>
            <person name="Huang J."/>
            <person name="Baker B."/>
            <person name="Wang Y."/>
        </authorList>
    </citation>
    <scope>NUCLEOTIDE SEQUENCE [LARGE SCALE GENOMIC DNA]</scope>
    <source>
        <strain evidence="18">B3_TA06</strain>
    </source>
</reference>
<keyword evidence="2 13" id="KW-0132">Cell division</keyword>
<comment type="pathway">
    <text evidence="13 14">Cell wall biogenesis; peptidoglycan biosynthesis.</text>
</comment>
<evidence type="ECO:0000256" key="11">
    <source>
        <dbReference type="ARBA" id="ARBA00076158"/>
    </source>
</evidence>
<dbReference type="GO" id="GO:0071555">
    <property type="term" value="P:cell wall organization"/>
    <property type="evidence" value="ECO:0007669"/>
    <property type="project" value="UniProtKB-KW"/>
</dbReference>
<feature type="binding site" evidence="13">
    <location>
        <begin position="152"/>
        <end position="153"/>
    </location>
    <ligand>
        <name>UDP-N-acetyl-alpha-D-muramoyl-L-alanyl-D-glutamate</name>
        <dbReference type="ChEBI" id="CHEBI:83900"/>
    </ligand>
</feature>
<dbReference type="UniPathway" id="UPA00219"/>
<feature type="binding site" evidence="13">
    <location>
        <position position="187"/>
    </location>
    <ligand>
        <name>UDP-N-acetyl-alpha-D-muramoyl-L-alanyl-D-glutamate</name>
        <dbReference type="ChEBI" id="CHEBI:83900"/>
    </ligand>
</feature>
<keyword evidence="13" id="KW-0547">Nucleotide-binding</keyword>
<dbReference type="GO" id="GO:0008765">
    <property type="term" value="F:UDP-N-acetylmuramoylalanyl-D-glutamate-2,6-diaminopimelate ligase activity"/>
    <property type="evidence" value="ECO:0007669"/>
    <property type="project" value="UniProtKB-UniRule"/>
</dbReference>